<evidence type="ECO:0000256" key="1">
    <source>
        <dbReference type="ARBA" id="ARBA00006594"/>
    </source>
</evidence>
<dbReference type="InterPro" id="IPR050953">
    <property type="entry name" value="N4_N6_ade-DNA_methylase"/>
</dbReference>
<sequence>MGTQNRRLGSIRIIDDNLEKLRVSMQMALDSCKTINERRKLGQFSTPTALAHDIVAFGLDCVDTTKNIRFFDPAFGTGAFYSALLQVAGEQRISKATAIEIDPLFAKAANKLWLSHKINIINDDFTTSEPDDKYNLIICNPPYVRHHLIASDRKREIRNKTEDVSGVKLSGFAGLYCHFLLQSIQWMNDNAVAGWLIPSEFMDVNYGAAIKTFLLSDVELFRIHRFDPKNTQFEDALVSSAIVWFRNKKPNNHSVVFSYGGSLAQPQKSITITVDSLKREPKWTRFPCQLQKASKQAAPKLKDYFDVRRGVATGGNDFFILEESRIKALGLTLEFFRPILPSARFLKTTEIEADAHGYPILPQRLFLLDCRLNEEEVRARYPRLWQYLESGKDSIATGYLCKMRKCWYFQEQRDAPMLVCTYMGRASSERSNAFRFILNNSQATVTNSYLALYPKEKLSERIACVPSLKRTIWEMLNRLPSDSMHTEGRVYGGGLQKIEPKELLNVSLPCSLEF</sequence>
<comment type="catalytic activity">
    <reaction evidence="6">
        <text>a 2'-deoxyadenosine in DNA + S-adenosyl-L-methionine = an N(6)-methyl-2'-deoxyadenosine in DNA + S-adenosyl-L-homocysteine + H(+)</text>
        <dbReference type="Rhea" id="RHEA:15197"/>
        <dbReference type="Rhea" id="RHEA-COMP:12418"/>
        <dbReference type="Rhea" id="RHEA-COMP:12419"/>
        <dbReference type="ChEBI" id="CHEBI:15378"/>
        <dbReference type="ChEBI" id="CHEBI:57856"/>
        <dbReference type="ChEBI" id="CHEBI:59789"/>
        <dbReference type="ChEBI" id="CHEBI:90615"/>
        <dbReference type="ChEBI" id="CHEBI:90616"/>
        <dbReference type="EC" id="2.1.1.72"/>
    </reaction>
</comment>
<dbReference type="GO" id="GO:0006304">
    <property type="term" value="P:DNA modification"/>
    <property type="evidence" value="ECO:0007669"/>
    <property type="project" value="InterPro"/>
</dbReference>
<organism evidence="9">
    <name type="scientific">uncultured Desulfovibrio sp</name>
    <dbReference type="NCBI Taxonomy" id="167968"/>
    <lineage>
        <taxon>Bacteria</taxon>
        <taxon>Pseudomonadati</taxon>
        <taxon>Thermodesulfobacteriota</taxon>
        <taxon>Desulfovibrionia</taxon>
        <taxon>Desulfovibrionales</taxon>
        <taxon>Desulfovibrionaceae</taxon>
        <taxon>Desulfovibrio</taxon>
        <taxon>environmental samples</taxon>
    </lineage>
</organism>
<dbReference type="GO" id="GO:0032259">
    <property type="term" value="P:methylation"/>
    <property type="evidence" value="ECO:0007669"/>
    <property type="project" value="UniProtKB-KW"/>
</dbReference>
<evidence type="ECO:0000256" key="3">
    <source>
        <dbReference type="ARBA" id="ARBA00022603"/>
    </source>
</evidence>
<reference evidence="9" key="1">
    <citation type="submission" date="2016-08" db="EMBL/GenBank/DDBJ databases">
        <authorList>
            <person name="Seilhamer J.J."/>
        </authorList>
    </citation>
    <scope>NUCLEOTIDE SEQUENCE</scope>
    <source>
        <strain evidence="9">86-1</strain>
    </source>
</reference>
<evidence type="ECO:0000256" key="2">
    <source>
        <dbReference type="ARBA" id="ARBA00011900"/>
    </source>
</evidence>
<dbReference type="Gene3D" id="3.40.50.150">
    <property type="entry name" value="Vaccinia Virus protein VP39"/>
    <property type="match status" value="1"/>
</dbReference>
<dbReference type="SUPFAM" id="SSF53335">
    <property type="entry name" value="S-adenosyl-L-methionine-dependent methyltransferases"/>
    <property type="match status" value="1"/>
</dbReference>
<protein>
    <recommendedName>
        <fullName evidence="2">site-specific DNA-methyltransferase (adenine-specific)</fullName>
        <ecNumber evidence="2">2.1.1.72</ecNumber>
    </recommendedName>
</protein>
<dbReference type="CDD" id="cd02440">
    <property type="entry name" value="AdoMet_MTases"/>
    <property type="match status" value="1"/>
</dbReference>
<gene>
    <name evidence="9" type="primary">salIM</name>
    <name evidence="9" type="ORF">KL86DES1_21396</name>
</gene>
<dbReference type="RefSeq" id="WP_197957555.1">
    <property type="nucleotide sequence ID" value="NZ_LT608333.1"/>
</dbReference>
<evidence type="ECO:0000256" key="5">
    <source>
        <dbReference type="ARBA" id="ARBA00022691"/>
    </source>
</evidence>
<feature type="domain" description="Type II methyltransferase M.Eco57I C-terminal" evidence="8">
    <location>
        <begin position="294"/>
        <end position="510"/>
    </location>
</feature>
<dbReference type="EMBL" id="FMJC01000002">
    <property type="protein sequence ID" value="SCM73582.1"/>
    <property type="molecule type" value="Genomic_DNA"/>
</dbReference>
<accession>A0A212L7M5</accession>
<dbReference type="PRINTS" id="PR00507">
    <property type="entry name" value="N12N6MTFRASE"/>
</dbReference>
<feature type="domain" description="Type II methyltransferase M.TaqI-like" evidence="7">
    <location>
        <begin position="110"/>
        <end position="229"/>
    </location>
</feature>
<dbReference type="Pfam" id="PF22837">
    <property type="entry name" value="M_Eco57I_C"/>
    <property type="match status" value="1"/>
</dbReference>
<dbReference type="GO" id="GO:0003676">
    <property type="term" value="F:nucleic acid binding"/>
    <property type="evidence" value="ECO:0007669"/>
    <property type="project" value="InterPro"/>
</dbReference>
<evidence type="ECO:0000259" key="7">
    <source>
        <dbReference type="Pfam" id="PF07669"/>
    </source>
</evidence>
<dbReference type="PANTHER" id="PTHR33841:SF5">
    <property type="entry name" value="DNA METHYLASE (MODIFICATION METHYLASE) (METHYLTRANSFERASE)-RELATED"/>
    <property type="match status" value="1"/>
</dbReference>
<dbReference type="PROSITE" id="PS00092">
    <property type="entry name" value="N6_MTASE"/>
    <property type="match status" value="1"/>
</dbReference>
<evidence type="ECO:0000259" key="8">
    <source>
        <dbReference type="Pfam" id="PF22837"/>
    </source>
</evidence>
<keyword evidence="3 9" id="KW-0489">Methyltransferase</keyword>
<dbReference type="GO" id="GO:0009007">
    <property type="term" value="F:site-specific DNA-methyltransferase (adenine-specific) activity"/>
    <property type="evidence" value="ECO:0007669"/>
    <property type="project" value="UniProtKB-EC"/>
</dbReference>
<dbReference type="PANTHER" id="PTHR33841">
    <property type="entry name" value="DNA METHYLTRANSFERASE YEEA-RELATED"/>
    <property type="match status" value="1"/>
</dbReference>
<proteinExistence type="inferred from homology"/>
<dbReference type="InterPro" id="IPR029063">
    <property type="entry name" value="SAM-dependent_MTases_sf"/>
</dbReference>
<name>A0A212L7M5_9BACT</name>
<evidence type="ECO:0000313" key="9">
    <source>
        <dbReference type="EMBL" id="SCM73582.1"/>
    </source>
</evidence>
<keyword evidence="4 9" id="KW-0808">Transferase</keyword>
<evidence type="ECO:0000256" key="6">
    <source>
        <dbReference type="ARBA" id="ARBA00047942"/>
    </source>
</evidence>
<keyword evidence="5" id="KW-0949">S-adenosyl-L-methionine</keyword>
<evidence type="ECO:0000256" key="4">
    <source>
        <dbReference type="ARBA" id="ARBA00022679"/>
    </source>
</evidence>
<dbReference type="AlphaFoldDB" id="A0A212L7M5"/>
<dbReference type="InterPro" id="IPR011639">
    <property type="entry name" value="MethylTrfase_TaqI-like_dom"/>
</dbReference>
<dbReference type="InterPro" id="IPR002052">
    <property type="entry name" value="DNA_methylase_N6_adenine_CS"/>
</dbReference>
<dbReference type="InterPro" id="IPR054520">
    <property type="entry name" value="M_Eco57I_C"/>
</dbReference>
<dbReference type="Pfam" id="PF07669">
    <property type="entry name" value="Eco57I"/>
    <property type="match status" value="1"/>
</dbReference>
<comment type="similarity">
    <text evidence="1">Belongs to the N(4)/N(6)-methyltransferase family.</text>
</comment>
<dbReference type="EC" id="2.1.1.72" evidence="2"/>